<dbReference type="SUPFAM" id="SSF53335">
    <property type="entry name" value="S-adenosyl-L-methionine-dependent methyltransferases"/>
    <property type="match status" value="1"/>
</dbReference>
<sequence length="188" mass="20475">MLKTALRYSHDLLAEIITEGDVVVDATVGNGHDTLFLAELVGSTGHVYGYDIQAQGLVNTQEKLTAANLTARVTLFNQGHETIEQTIPVETPIKAGIFNLGYLPKSDKKIITTSPTTIQALQALLSRLVPCGRIIVVVYYGHDGGLAEKEGVLAFVESIPQEDFNVLSYQFINQRNTPPILIAIEKKA</sequence>
<dbReference type="AlphaFoldDB" id="A0A429ZS80"/>
<reference evidence="1 2" key="1">
    <citation type="submission" date="2017-05" db="EMBL/GenBank/DDBJ databases">
        <title>Vagococcus spp. assemblies.</title>
        <authorList>
            <person name="Gulvik C.A."/>
        </authorList>
    </citation>
    <scope>NUCLEOTIDE SEQUENCE [LARGE SCALE GENOMIC DNA]</scope>
    <source>
        <strain evidence="1 2">NCFB 2777</strain>
    </source>
</reference>
<gene>
    <name evidence="1" type="ORF">CBF35_05020</name>
</gene>
<keyword evidence="2" id="KW-1185">Reference proteome</keyword>
<name>A0A429ZS80_9ENTE</name>
<evidence type="ECO:0000313" key="1">
    <source>
        <dbReference type="EMBL" id="RST96594.1"/>
    </source>
</evidence>
<dbReference type="PANTHER" id="PTHR35276">
    <property type="entry name" value="S-ADENOSYL-L-METHIONINE-DEPENDENT METHYLTRANSFERASES SUPERFAMILY PROTEIN"/>
    <property type="match status" value="1"/>
</dbReference>
<dbReference type="PANTHER" id="PTHR35276:SF1">
    <property type="entry name" value="TRNA (MNM(5)S(2)U34)-METHYLTRANSFERASE, CHLOROPLASTIC"/>
    <property type="match status" value="1"/>
</dbReference>
<dbReference type="Gene3D" id="3.40.50.150">
    <property type="entry name" value="Vaccinia Virus protein VP39"/>
    <property type="match status" value="1"/>
</dbReference>
<organism evidence="1 2">
    <name type="scientific">Vagococcus salmoninarum</name>
    <dbReference type="NCBI Taxonomy" id="2739"/>
    <lineage>
        <taxon>Bacteria</taxon>
        <taxon>Bacillati</taxon>
        <taxon>Bacillota</taxon>
        <taxon>Bacilli</taxon>
        <taxon>Lactobacillales</taxon>
        <taxon>Enterococcaceae</taxon>
        <taxon>Vagococcus</taxon>
    </lineage>
</organism>
<dbReference type="InterPro" id="IPR029063">
    <property type="entry name" value="SAM-dependent_MTases_sf"/>
</dbReference>
<dbReference type="GO" id="GO:0032259">
    <property type="term" value="P:methylation"/>
    <property type="evidence" value="ECO:0007669"/>
    <property type="project" value="UniProtKB-KW"/>
</dbReference>
<dbReference type="OrthoDB" id="9792989at2"/>
<protein>
    <submittedName>
        <fullName evidence="1">SAM-dependent methyltransferase</fullName>
    </submittedName>
</protein>
<evidence type="ECO:0000313" key="2">
    <source>
        <dbReference type="Proteomes" id="UP000287239"/>
    </source>
</evidence>
<keyword evidence="1" id="KW-0808">Transferase</keyword>
<comment type="caution">
    <text evidence="1">The sequence shown here is derived from an EMBL/GenBank/DDBJ whole genome shotgun (WGS) entry which is preliminary data.</text>
</comment>
<dbReference type="Pfam" id="PF06962">
    <property type="entry name" value="rRNA_methylase"/>
    <property type="match status" value="1"/>
</dbReference>
<accession>A0A429ZS80</accession>
<dbReference type="RefSeq" id="WP_126778875.1">
    <property type="nucleotide sequence ID" value="NZ_NGJU01000006.1"/>
</dbReference>
<dbReference type="GO" id="GO:0008168">
    <property type="term" value="F:methyltransferase activity"/>
    <property type="evidence" value="ECO:0007669"/>
    <property type="project" value="UniProtKB-KW"/>
</dbReference>
<dbReference type="EMBL" id="NGJU01000006">
    <property type="protein sequence ID" value="RST96594.1"/>
    <property type="molecule type" value="Genomic_DNA"/>
</dbReference>
<dbReference type="Proteomes" id="UP000287239">
    <property type="component" value="Unassembled WGS sequence"/>
</dbReference>
<proteinExistence type="predicted"/>
<dbReference type="GeneID" id="98567724"/>
<keyword evidence="1" id="KW-0489">Methyltransferase</keyword>
<dbReference type="InterPro" id="IPR010719">
    <property type="entry name" value="MnmM_MeTrfase"/>
</dbReference>